<comment type="caution">
    <text evidence="3">The sequence shown here is derived from an EMBL/GenBank/DDBJ whole genome shotgun (WGS) entry which is preliminary data.</text>
</comment>
<accession>A0A9J6HCX7</accession>
<organism evidence="3 4">
    <name type="scientific">Haemaphysalis longicornis</name>
    <name type="common">Bush tick</name>
    <dbReference type="NCBI Taxonomy" id="44386"/>
    <lineage>
        <taxon>Eukaryota</taxon>
        <taxon>Metazoa</taxon>
        <taxon>Ecdysozoa</taxon>
        <taxon>Arthropoda</taxon>
        <taxon>Chelicerata</taxon>
        <taxon>Arachnida</taxon>
        <taxon>Acari</taxon>
        <taxon>Parasitiformes</taxon>
        <taxon>Ixodida</taxon>
        <taxon>Ixodoidea</taxon>
        <taxon>Ixodidae</taxon>
        <taxon>Haemaphysalinae</taxon>
        <taxon>Haemaphysalis</taxon>
    </lineage>
</organism>
<dbReference type="GO" id="GO:0004523">
    <property type="term" value="F:RNA-DNA hybrid ribonuclease activity"/>
    <property type="evidence" value="ECO:0007669"/>
    <property type="project" value="InterPro"/>
</dbReference>
<evidence type="ECO:0000256" key="1">
    <source>
        <dbReference type="SAM" id="MobiDB-lite"/>
    </source>
</evidence>
<dbReference type="AlphaFoldDB" id="A0A9J6HCX7"/>
<dbReference type="InterPro" id="IPR012337">
    <property type="entry name" value="RNaseH-like_sf"/>
</dbReference>
<dbReference type="CDD" id="cd09276">
    <property type="entry name" value="Rnase_HI_RT_non_LTR"/>
    <property type="match status" value="1"/>
</dbReference>
<feature type="domain" description="RNase H type-1" evidence="2">
    <location>
        <begin position="76"/>
        <end position="190"/>
    </location>
</feature>
<keyword evidence="4" id="KW-1185">Reference proteome</keyword>
<gene>
    <name evidence="3" type="ORF">HPB48_027022</name>
</gene>
<evidence type="ECO:0000313" key="3">
    <source>
        <dbReference type="EMBL" id="KAH9384986.1"/>
    </source>
</evidence>
<reference evidence="3 4" key="1">
    <citation type="journal article" date="2020" name="Cell">
        <title>Large-Scale Comparative Analyses of Tick Genomes Elucidate Their Genetic Diversity and Vector Capacities.</title>
        <authorList>
            <consortium name="Tick Genome and Microbiome Consortium (TIGMIC)"/>
            <person name="Jia N."/>
            <person name="Wang J."/>
            <person name="Shi W."/>
            <person name="Du L."/>
            <person name="Sun Y."/>
            <person name="Zhan W."/>
            <person name="Jiang J.F."/>
            <person name="Wang Q."/>
            <person name="Zhang B."/>
            <person name="Ji P."/>
            <person name="Bell-Sakyi L."/>
            <person name="Cui X.M."/>
            <person name="Yuan T.T."/>
            <person name="Jiang B.G."/>
            <person name="Yang W.F."/>
            <person name="Lam T.T."/>
            <person name="Chang Q.C."/>
            <person name="Ding S.J."/>
            <person name="Wang X.J."/>
            <person name="Zhu J.G."/>
            <person name="Ruan X.D."/>
            <person name="Zhao L."/>
            <person name="Wei J.T."/>
            <person name="Ye R.Z."/>
            <person name="Que T.C."/>
            <person name="Du C.H."/>
            <person name="Zhou Y.H."/>
            <person name="Cheng J.X."/>
            <person name="Dai P.F."/>
            <person name="Guo W.B."/>
            <person name="Han X.H."/>
            <person name="Huang E.J."/>
            <person name="Li L.F."/>
            <person name="Wei W."/>
            <person name="Gao Y.C."/>
            <person name="Liu J.Z."/>
            <person name="Shao H.Z."/>
            <person name="Wang X."/>
            <person name="Wang C.C."/>
            <person name="Yang T.C."/>
            <person name="Huo Q.B."/>
            <person name="Li W."/>
            <person name="Chen H.Y."/>
            <person name="Chen S.E."/>
            <person name="Zhou L.G."/>
            <person name="Ni X.B."/>
            <person name="Tian J.H."/>
            <person name="Sheng Y."/>
            <person name="Liu T."/>
            <person name="Pan Y.S."/>
            <person name="Xia L.Y."/>
            <person name="Li J."/>
            <person name="Zhao F."/>
            <person name="Cao W.C."/>
        </authorList>
    </citation>
    <scope>NUCLEOTIDE SEQUENCE [LARGE SCALE GENOMIC DNA]</scope>
    <source>
        <strain evidence="3">HaeL-2018</strain>
    </source>
</reference>
<feature type="region of interest" description="Disordered" evidence="1">
    <location>
        <begin position="1"/>
        <end position="31"/>
    </location>
</feature>
<dbReference type="InterPro" id="IPR036397">
    <property type="entry name" value="RNaseH_sf"/>
</dbReference>
<dbReference type="Gene3D" id="3.30.420.10">
    <property type="entry name" value="Ribonuclease H-like superfamily/Ribonuclease H"/>
    <property type="match status" value="1"/>
</dbReference>
<proteinExistence type="predicted"/>
<feature type="region of interest" description="Disordered" evidence="1">
    <location>
        <begin position="299"/>
        <end position="329"/>
    </location>
</feature>
<dbReference type="EMBL" id="JABSTR010003609">
    <property type="protein sequence ID" value="KAH9384986.1"/>
    <property type="molecule type" value="Genomic_DNA"/>
</dbReference>
<evidence type="ECO:0000259" key="2">
    <source>
        <dbReference type="PROSITE" id="PS50879"/>
    </source>
</evidence>
<name>A0A9J6HCX7_HAELO</name>
<dbReference type="VEuPathDB" id="VectorBase:HLOH_060375"/>
<protein>
    <recommendedName>
        <fullName evidence="2">RNase H type-1 domain-containing protein</fullName>
    </recommendedName>
</protein>
<dbReference type="InterPro" id="IPR002156">
    <property type="entry name" value="RNaseH_domain"/>
</dbReference>
<dbReference type="Pfam" id="PF00075">
    <property type="entry name" value="RNase_H"/>
    <property type="match status" value="1"/>
</dbReference>
<dbReference type="OrthoDB" id="6500414at2759"/>
<sequence>MATAMEVSGDFQREEDDDIPPQATLDQSTGRTAIAIPGERLDDGDTAGWIVPRKRAAQAQRPTTQISRAWAGCVGLAVLVCNSYTGSTMLSPDPKVVLSYMGRAELAGLHLAADLALELQPTAVNIYCDSKAALQRLNRPHKHAPTVAALHNKFSRLATQRCTTTLQWVPAHGGIAGNEAADALAKTAHSAATAVTSEVTTIDEGRELATTQLLRLHPDPRVPSHQTPARIPRKLTRQEASLLSRLRTGCAVTQSRLHLYKKSRQPGVHALRRIRVNNTLPHRVLCTQLGVRAAAESIPAPGDSVQHRRRAPLPSLRPHPSPRCLRTPPLLPRGDRPGCALVNKPSLPSLPSTVSPSCKGPPPLLFSLFLYVFVGPLVPPGFIEAQYARMCRRGRRGGVLESGTEEDYNGKVRLLTEIWALATEFGYSPAAEEGPVSGVSARRSKCDAKPGCVICVAN</sequence>
<evidence type="ECO:0000313" key="4">
    <source>
        <dbReference type="Proteomes" id="UP000821853"/>
    </source>
</evidence>
<dbReference type="GO" id="GO:0003676">
    <property type="term" value="F:nucleic acid binding"/>
    <property type="evidence" value="ECO:0007669"/>
    <property type="project" value="InterPro"/>
</dbReference>
<dbReference type="Proteomes" id="UP000821853">
    <property type="component" value="Unassembled WGS sequence"/>
</dbReference>
<dbReference type="PROSITE" id="PS50879">
    <property type="entry name" value="RNASE_H_1"/>
    <property type="match status" value="1"/>
</dbReference>
<dbReference type="SUPFAM" id="SSF53098">
    <property type="entry name" value="Ribonuclease H-like"/>
    <property type="match status" value="1"/>
</dbReference>